<name>A0ABW2S557_9NOCA</name>
<gene>
    <name evidence="1" type="ORF">ACFQS9_25660</name>
</gene>
<keyword evidence="2" id="KW-1185">Reference proteome</keyword>
<reference evidence="2" key="1">
    <citation type="journal article" date="2019" name="Int. J. Syst. Evol. Microbiol.">
        <title>The Global Catalogue of Microorganisms (GCM) 10K type strain sequencing project: providing services to taxonomists for standard genome sequencing and annotation.</title>
        <authorList>
            <consortium name="The Broad Institute Genomics Platform"/>
            <consortium name="The Broad Institute Genome Sequencing Center for Infectious Disease"/>
            <person name="Wu L."/>
            <person name="Ma J."/>
        </authorList>
    </citation>
    <scope>NUCLEOTIDE SEQUENCE [LARGE SCALE GENOMIC DNA]</scope>
    <source>
        <strain evidence="2">ICMP 19430</strain>
    </source>
</reference>
<protein>
    <recommendedName>
        <fullName evidence="3">DUF222 domain-containing protein</fullName>
    </recommendedName>
</protein>
<evidence type="ECO:0000313" key="1">
    <source>
        <dbReference type="EMBL" id="MFC7451288.1"/>
    </source>
</evidence>
<organism evidence="1 2">
    <name type="scientific">Rhodococcus daqingensis</name>
    <dbReference type="NCBI Taxonomy" id="2479363"/>
    <lineage>
        <taxon>Bacteria</taxon>
        <taxon>Bacillati</taxon>
        <taxon>Actinomycetota</taxon>
        <taxon>Actinomycetes</taxon>
        <taxon>Mycobacteriales</taxon>
        <taxon>Nocardiaceae</taxon>
        <taxon>Rhodococcus</taxon>
    </lineage>
</organism>
<evidence type="ECO:0000313" key="2">
    <source>
        <dbReference type="Proteomes" id="UP001596484"/>
    </source>
</evidence>
<dbReference type="RefSeq" id="WP_378409362.1">
    <property type="nucleotide sequence ID" value="NZ_JBHTCS010000030.1"/>
</dbReference>
<dbReference type="EMBL" id="JBHTCS010000030">
    <property type="protein sequence ID" value="MFC7451288.1"/>
    <property type="molecule type" value="Genomic_DNA"/>
</dbReference>
<dbReference type="Proteomes" id="UP001596484">
    <property type="component" value="Unassembled WGS sequence"/>
</dbReference>
<evidence type="ECO:0008006" key="3">
    <source>
        <dbReference type="Google" id="ProtNLM"/>
    </source>
</evidence>
<proteinExistence type="predicted"/>
<comment type="caution">
    <text evidence="1">The sequence shown here is derived from an EMBL/GenBank/DDBJ whole genome shotgun (WGS) entry which is preliminary data.</text>
</comment>
<accession>A0ABW2S557</accession>
<sequence length="258" mass="28003">MHDNISTADAVSRWNALGVKLPKELATAVEKFEAIRWIETGHTVQFDLADITAANAEEKLVEFANRLVPALKTGDHLSRTPLEEAKQRMLDAAAREVLCQANAAVPAVIEQLTPEFDKHAAAYIAAVGDLPDIVDSESLLQAGPLAVQAYMTAQTEAAYLNKVSSWVAGTRDLPGFAGLDVEVALRILQPADALQLAKLDAAQYKNVNQQLGALDKVLYTAAREGIKFGINTLRECAEIRQSLPFTPEKVSGRVTMIR</sequence>